<organism evidence="4 5">
    <name type="scientific">Fragilariopsis cylindrus CCMP1102</name>
    <dbReference type="NCBI Taxonomy" id="635003"/>
    <lineage>
        <taxon>Eukaryota</taxon>
        <taxon>Sar</taxon>
        <taxon>Stramenopiles</taxon>
        <taxon>Ochrophyta</taxon>
        <taxon>Bacillariophyta</taxon>
        <taxon>Bacillariophyceae</taxon>
        <taxon>Bacillariophycidae</taxon>
        <taxon>Bacillariales</taxon>
        <taxon>Bacillariaceae</taxon>
        <taxon>Fragilariopsis</taxon>
    </lineage>
</organism>
<dbReference type="Gene3D" id="3.10.50.40">
    <property type="match status" value="1"/>
</dbReference>
<reference evidence="4 5" key="1">
    <citation type="submission" date="2016-09" db="EMBL/GenBank/DDBJ databases">
        <title>Extensive genetic diversity and differential bi-allelic expression allows diatom success in the polar Southern Ocean.</title>
        <authorList>
            <consortium name="DOE Joint Genome Institute"/>
            <person name="Mock T."/>
            <person name="Otillar R.P."/>
            <person name="Strauss J."/>
            <person name="Dupont C."/>
            <person name="Frickenhaus S."/>
            <person name="Maumus F."/>
            <person name="Mcmullan M."/>
            <person name="Sanges R."/>
            <person name="Schmutz J."/>
            <person name="Toseland A."/>
            <person name="Valas R."/>
            <person name="Veluchamy A."/>
            <person name="Ward B.J."/>
            <person name="Allen A."/>
            <person name="Barry K."/>
            <person name="Falciatore A."/>
            <person name="Ferrante M."/>
            <person name="Fortunato A.E."/>
            <person name="Gloeckner G."/>
            <person name="Gruber A."/>
            <person name="Hipkin R."/>
            <person name="Janech M."/>
            <person name="Kroth P."/>
            <person name="Leese F."/>
            <person name="Lindquist E."/>
            <person name="Lyon B.R."/>
            <person name="Martin J."/>
            <person name="Mayer C."/>
            <person name="Parker M."/>
            <person name="Quesneville H."/>
            <person name="Raymond J."/>
            <person name="Uhlig C."/>
            <person name="Valentin K.U."/>
            <person name="Worden A.Z."/>
            <person name="Armbrust E.V."/>
            <person name="Bowler C."/>
            <person name="Green B."/>
            <person name="Moulton V."/>
            <person name="Van Oosterhout C."/>
            <person name="Grigoriev I."/>
        </authorList>
    </citation>
    <scope>NUCLEOTIDE SEQUENCE [LARGE SCALE GENOMIC DNA]</scope>
    <source>
        <strain evidence="4 5">CCMP1102</strain>
    </source>
</reference>
<dbReference type="AlphaFoldDB" id="A0A1E7FQ97"/>
<dbReference type="InParanoid" id="A0A1E7FQ97"/>
<keyword evidence="5" id="KW-1185">Reference proteome</keyword>
<evidence type="ECO:0000256" key="1">
    <source>
        <dbReference type="PROSITE-ProRule" id="PRU00277"/>
    </source>
</evidence>
<feature type="domain" description="PPIase FKBP-type" evidence="3">
    <location>
        <begin position="193"/>
        <end position="301"/>
    </location>
</feature>
<evidence type="ECO:0000256" key="2">
    <source>
        <dbReference type="SAM" id="SignalP"/>
    </source>
</evidence>
<proteinExistence type="predicted"/>
<dbReference type="PROSITE" id="PS51257">
    <property type="entry name" value="PROKAR_LIPOPROTEIN"/>
    <property type="match status" value="1"/>
</dbReference>
<keyword evidence="1" id="KW-0697">Rotamase</keyword>
<feature type="signal peptide" evidence="2">
    <location>
        <begin position="1"/>
        <end position="27"/>
    </location>
</feature>
<evidence type="ECO:0000313" key="5">
    <source>
        <dbReference type="Proteomes" id="UP000095751"/>
    </source>
</evidence>
<dbReference type="Proteomes" id="UP000095751">
    <property type="component" value="Unassembled WGS sequence"/>
</dbReference>
<dbReference type="GO" id="GO:0003755">
    <property type="term" value="F:peptidyl-prolyl cis-trans isomerase activity"/>
    <property type="evidence" value="ECO:0007669"/>
    <property type="project" value="UniProtKB-KW"/>
</dbReference>
<protein>
    <recommendedName>
        <fullName evidence="1">peptidylprolyl isomerase</fullName>
        <ecNumber evidence="1">5.2.1.8</ecNumber>
    </recommendedName>
</protein>
<gene>
    <name evidence="4" type="ORF">FRACYDRAFT_236348</name>
</gene>
<dbReference type="Pfam" id="PF00254">
    <property type="entry name" value="FKBP_C"/>
    <property type="match status" value="1"/>
</dbReference>
<accession>A0A1E7FQ97</accession>
<dbReference type="SUPFAM" id="SSF54534">
    <property type="entry name" value="FKBP-like"/>
    <property type="match status" value="1"/>
</dbReference>
<dbReference type="InterPro" id="IPR001179">
    <property type="entry name" value="PPIase_FKBP_dom"/>
</dbReference>
<evidence type="ECO:0000313" key="4">
    <source>
        <dbReference type="EMBL" id="OEU20275.1"/>
    </source>
</evidence>
<evidence type="ECO:0000259" key="3">
    <source>
        <dbReference type="PROSITE" id="PS50059"/>
    </source>
</evidence>
<dbReference type="PROSITE" id="PS50059">
    <property type="entry name" value="FKBP_PPIASE"/>
    <property type="match status" value="1"/>
</dbReference>
<name>A0A1E7FQ97_9STRA</name>
<comment type="catalytic activity">
    <reaction evidence="1">
        <text>[protein]-peptidylproline (omega=180) = [protein]-peptidylproline (omega=0)</text>
        <dbReference type="Rhea" id="RHEA:16237"/>
        <dbReference type="Rhea" id="RHEA-COMP:10747"/>
        <dbReference type="Rhea" id="RHEA-COMP:10748"/>
        <dbReference type="ChEBI" id="CHEBI:83833"/>
        <dbReference type="ChEBI" id="CHEBI:83834"/>
        <dbReference type="EC" id="5.2.1.8"/>
    </reaction>
</comment>
<keyword evidence="2" id="KW-0732">Signal</keyword>
<sequence length="307" mass="32380">MLMRITTSWPIAVVSCVLKLICIGSNAAHAAFAPELAALSSQHQHHPGSTILTTTGPGQSTALHLLSTTGSAAGDPHGDKDDCYTSTSPLLLSRRIFTTRSAAAAVTSIIVPLSTILTPEKASAGIDMTSLKTAPIEGDATGAASRIKQLKQTTQTDKKDGTVYLETTGVSYTQSNAGSAPGGRNRLIRNGVQNNFNVAADLRISTIAGLTIYSTRDDNQSNELAWKVGTGDFPKGAEIGMMGMRLGSVRRIEVPSDLIFAARNAGTLPDITTKLVKERYEDLLRSGDATLIFDVRVTGINPGDGRI</sequence>
<dbReference type="KEGG" id="fcy:FRACYDRAFT_236348"/>
<dbReference type="InterPro" id="IPR046357">
    <property type="entry name" value="PPIase_dom_sf"/>
</dbReference>
<keyword evidence="1" id="KW-0413">Isomerase</keyword>
<dbReference type="EMBL" id="KV784355">
    <property type="protein sequence ID" value="OEU20275.1"/>
    <property type="molecule type" value="Genomic_DNA"/>
</dbReference>
<feature type="chain" id="PRO_5009193410" description="peptidylprolyl isomerase" evidence="2">
    <location>
        <begin position="28"/>
        <end position="307"/>
    </location>
</feature>
<dbReference type="EC" id="5.2.1.8" evidence="1"/>